<comment type="caution">
    <text evidence="5">The sequence shown here is derived from an EMBL/GenBank/DDBJ whole genome shotgun (WGS) entry which is preliminary data.</text>
</comment>
<evidence type="ECO:0000256" key="3">
    <source>
        <dbReference type="SAM" id="Phobius"/>
    </source>
</evidence>
<accession>A0ABX0HUG2</accession>
<gene>
    <name evidence="5" type="ORF">G7087_02600</name>
</gene>
<keyword evidence="3" id="KW-0812">Transmembrane</keyword>
<dbReference type="PANTHER" id="PTHR45138">
    <property type="entry name" value="REGULATORY COMPONENTS OF SENSORY TRANSDUCTION SYSTEM"/>
    <property type="match status" value="1"/>
</dbReference>
<dbReference type="Pfam" id="PF00990">
    <property type="entry name" value="GGDEF"/>
    <property type="match status" value="1"/>
</dbReference>
<dbReference type="SUPFAM" id="SSF55073">
    <property type="entry name" value="Nucleotide cyclase"/>
    <property type="match status" value="1"/>
</dbReference>
<keyword evidence="3" id="KW-0472">Membrane</keyword>
<organism evidence="5 6">
    <name type="scientific">Rubrivivax benzoatilyticus</name>
    <dbReference type="NCBI Taxonomy" id="316997"/>
    <lineage>
        <taxon>Bacteria</taxon>
        <taxon>Pseudomonadati</taxon>
        <taxon>Pseudomonadota</taxon>
        <taxon>Betaproteobacteria</taxon>
        <taxon>Burkholderiales</taxon>
        <taxon>Sphaerotilaceae</taxon>
        <taxon>Rubrivivax</taxon>
    </lineage>
</organism>
<keyword evidence="3" id="KW-1133">Transmembrane helix</keyword>
<feature type="transmembrane region" description="Helical" evidence="3">
    <location>
        <begin position="281"/>
        <end position="304"/>
    </location>
</feature>
<evidence type="ECO:0000259" key="4">
    <source>
        <dbReference type="PROSITE" id="PS50887"/>
    </source>
</evidence>
<dbReference type="InterPro" id="IPR000160">
    <property type="entry name" value="GGDEF_dom"/>
</dbReference>
<evidence type="ECO:0000256" key="1">
    <source>
        <dbReference type="ARBA" id="ARBA00012528"/>
    </source>
</evidence>
<dbReference type="NCBIfam" id="TIGR00254">
    <property type="entry name" value="GGDEF"/>
    <property type="match status" value="1"/>
</dbReference>
<dbReference type="EC" id="2.7.7.65" evidence="1"/>
<evidence type="ECO:0000313" key="5">
    <source>
        <dbReference type="EMBL" id="NHK97256.1"/>
    </source>
</evidence>
<dbReference type="InterPro" id="IPR050469">
    <property type="entry name" value="Diguanylate_Cyclase"/>
</dbReference>
<keyword evidence="6" id="KW-1185">Reference proteome</keyword>
<dbReference type="InterPro" id="IPR043128">
    <property type="entry name" value="Rev_trsase/Diguanyl_cyclase"/>
</dbReference>
<reference evidence="5 6" key="1">
    <citation type="submission" date="2020-03" db="EMBL/GenBank/DDBJ databases">
        <title>Rubrivivax benzoatilyticus JA2 (sequenced after 10 years sub-culturing).</title>
        <authorList>
            <person name="Gupta D."/>
            <person name="Chintalapati S."/>
            <person name="Chintalapati V.R."/>
        </authorList>
    </citation>
    <scope>NUCLEOTIDE SEQUENCE [LARGE SCALE GENOMIC DNA]</scope>
    <source>
        <strain evidence="5 6">JA2-Mal</strain>
    </source>
</reference>
<sequence length="492" mass="52657">MPFRLRDLRLSIATWMVVVMLLAWLPLLGFAGAATWRLIEWREGDAFSALERRASVTASAVARELASIRSAAKAVVLSQAALSGDLERLHAHCARLVEQDTRLLSISVHNLAGEQLLNTRAAFGTPAADVAEVKTLHASLDGSVDGASALTIEPGSGRLALVLEVPFSTSNGQPLFLHVVVTPQLLNTVLAEQRWPASWLGSVVDQRGTIIARSRDAERYVGQMASATLRERLRGQPTGVYESVTNDQIPVYTASHEVPGTRWWVNVGQPIGTLKSEARDALVGLAVVGALCLGGGLIGALWLARAVAEASRRGDPSRNVVREIGHLQAQLHGAQLDPLTGLAGRRAFLEMGHQLLTAAAHAPGRGLALLFLDLDGFKGLNDRLGHAAGDRALQDVAKVLREHARSDDLTARLGGDEFVLALQAPRDTLDKVSHEVGTRLIQAVSELPHELGCSIGLAIARDGEALDALLERADRAMYEAKRAGRGRVITAT</sequence>
<dbReference type="Gene3D" id="3.30.450.20">
    <property type="entry name" value="PAS domain"/>
    <property type="match status" value="2"/>
</dbReference>
<name>A0ABX0HUG2_9BURK</name>
<dbReference type="CDD" id="cd18774">
    <property type="entry name" value="PDC2_HK_sensor"/>
    <property type="match status" value="1"/>
</dbReference>
<dbReference type="CDD" id="cd01949">
    <property type="entry name" value="GGDEF"/>
    <property type="match status" value="1"/>
</dbReference>
<dbReference type="InterPro" id="IPR029787">
    <property type="entry name" value="Nucleotide_cyclase"/>
</dbReference>
<dbReference type="Proteomes" id="UP000802098">
    <property type="component" value="Unassembled WGS sequence"/>
</dbReference>
<evidence type="ECO:0000256" key="2">
    <source>
        <dbReference type="ARBA" id="ARBA00034247"/>
    </source>
</evidence>
<dbReference type="EMBL" id="JAAOCD010000001">
    <property type="protein sequence ID" value="NHK97256.1"/>
    <property type="molecule type" value="Genomic_DNA"/>
</dbReference>
<dbReference type="SMART" id="SM00267">
    <property type="entry name" value="GGDEF"/>
    <property type="match status" value="1"/>
</dbReference>
<dbReference type="RefSeq" id="WP_162142183.1">
    <property type="nucleotide sequence ID" value="NZ_JAAOCD010000001.1"/>
</dbReference>
<feature type="domain" description="GGDEF" evidence="4">
    <location>
        <begin position="365"/>
        <end position="492"/>
    </location>
</feature>
<dbReference type="PROSITE" id="PS50887">
    <property type="entry name" value="GGDEF"/>
    <property type="match status" value="1"/>
</dbReference>
<evidence type="ECO:0000313" key="6">
    <source>
        <dbReference type="Proteomes" id="UP000802098"/>
    </source>
</evidence>
<proteinExistence type="predicted"/>
<dbReference type="PANTHER" id="PTHR45138:SF9">
    <property type="entry name" value="DIGUANYLATE CYCLASE DGCM-RELATED"/>
    <property type="match status" value="1"/>
</dbReference>
<comment type="catalytic activity">
    <reaction evidence="2">
        <text>2 GTP = 3',3'-c-di-GMP + 2 diphosphate</text>
        <dbReference type="Rhea" id="RHEA:24898"/>
        <dbReference type="ChEBI" id="CHEBI:33019"/>
        <dbReference type="ChEBI" id="CHEBI:37565"/>
        <dbReference type="ChEBI" id="CHEBI:58805"/>
        <dbReference type="EC" id="2.7.7.65"/>
    </reaction>
</comment>
<protein>
    <recommendedName>
        <fullName evidence="1">diguanylate cyclase</fullName>
        <ecNumber evidence="1">2.7.7.65</ecNumber>
    </recommendedName>
</protein>
<dbReference type="Gene3D" id="3.30.70.270">
    <property type="match status" value="1"/>
</dbReference>